<dbReference type="SUPFAM" id="SSF55874">
    <property type="entry name" value="ATPase domain of HSP90 chaperone/DNA topoisomerase II/histidine kinase"/>
    <property type="match status" value="1"/>
</dbReference>
<evidence type="ECO:0000256" key="1">
    <source>
        <dbReference type="SAM" id="Phobius"/>
    </source>
</evidence>
<gene>
    <name evidence="3" type="ORF">ORJ04_13760</name>
</gene>
<organism evidence="3 4">
    <name type="scientific">Rheinheimera baltica</name>
    <dbReference type="NCBI Taxonomy" id="67576"/>
    <lineage>
        <taxon>Bacteria</taxon>
        <taxon>Pseudomonadati</taxon>
        <taxon>Pseudomonadota</taxon>
        <taxon>Gammaproteobacteria</taxon>
        <taxon>Chromatiales</taxon>
        <taxon>Chromatiaceae</taxon>
        <taxon>Rheinheimera</taxon>
    </lineage>
</organism>
<feature type="transmembrane region" description="Helical" evidence="1">
    <location>
        <begin position="104"/>
        <end position="124"/>
    </location>
</feature>
<evidence type="ECO:0000259" key="2">
    <source>
        <dbReference type="Pfam" id="PF06580"/>
    </source>
</evidence>
<reference evidence="3 4" key="1">
    <citation type="submission" date="2022-11" db="EMBL/GenBank/DDBJ databases">
        <title>Viruses from the air-sea interface of a natural surface slick.</title>
        <authorList>
            <person name="Rahlff J."/>
            <person name="Holmfeldt K."/>
        </authorList>
    </citation>
    <scope>NUCLEOTIDE SEQUENCE [LARGE SCALE GENOMIC DNA]</scope>
    <source>
        <strain evidence="3 4">SMS4</strain>
    </source>
</reference>
<dbReference type="Pfam" id="PF06580">
    <property type="entry name" value="His_kinase"/>
    <property type="match status" value="1"/>
</dbReference>
<proteinExistence type="predicted"/>
<feature type="transmembrane region" description="Helical" evidence="1">
    <location>
        <begin position="155"/>
        <end position="180"/>
    </location>
</feature>
<dbReference type="InterPro" id="IPR036890">
    <property type="entry name" value="HATPase_C_sf"/>
</dbReference>
<dbReference type="GO" id="GO:0016301">
    <property type="term" value="F:kinase activity"/>
    <property type="evidence" value="ECO:0007669"/>
    <property type="project" value="UniProtKB-KW"/>
</dbReference>
<accession>A0ABT9I0V3</accession>
<dbReference type="PANTHER" id="PTHR34220:SF7">
    <property type="entry name" value="SENSOR HISTIDINE KINASE YPDA"/>
    <property type="match status" value="1"/>
</dbReference>
<name>A0ABT9I0V3_9GAMM</name>
<keyword evidence="1" id="KW-0812">Transmembrane</keyword>
<feature type="domain" description="Signal transduction histidine kinase internal region" evidence="2">
    <location>
        <begin position="196"/>
        <end position="275"/>
    </location>
</feature>
<dbReference type="EMBL" id="JAPJDZ010000036">
    <property type="protein sequence ID" value="MDP5137015.1"/>
    <property type="molecule type" value="Genomic_DNA"/>
</dbReference>
<dbReference type="Gene3D" id="3.30.565.10">
    <property type="entry name" value="Histidine kinase-like ATPase, C-terminal domain"/>
    <property type="match status" value="1"/>
</dbReference>
<evidence type="ECO:0000313" key="4">
    <source>
        <dbReference type="Proteomes" id="UP001231109"/>
    </source>
</evidence>
<keyword evidence="3" id="KW-0808">Transferase</keyword>
<evidence type="ECO:0000313" key="3">
    <source>
        <dbReference type="EMBL" id="MDP5137015.1"/>
    </source>
</evidence>
<protein>
    <submittedName>
        <fullName evidence="3">Histidine kinase</fullName>
    </submittedName>
</protein>
<dbReference type="PANTHER" id="PTHR34220">
    <property type="entry name" value="SENSOR HISTIDINE KINASE YPDA"/>
    <property type="match status" value="1"/>
</dbReference>
<comment type="caution">
    <text evidence="3">The sequence shown here is derived from an EMBL/GenBank/DDBJ whole genome shotgun (WGS) entry which is preliminary data.</text>
</comment>
<feature type="transmembrane region" description="Helical" evidence="1">
    <location>
        <begin position="73"/>
        <end position="92"/>
    </location>
</feature>
<dbReference type="InterPro" id="IPR050640">
    <property type="entry name" value="Bact_2-comp_sensor_kinase"/>
</dbReference>
<dbReference type="InterPro" id="IPR010559">
    <property type="entry name" value="Sig_transdc_His_kin_internal"/>
</dbReference>
<feature type="transmembrane region" description="Helical" evidence="1">
    <location>
        <begin position="6"/>
        <end position="22"/>
    </location>
</feature>
<feature type="transmembrane region" description="Helical" evidence="1">
    <location>
        <begin position="34"/>
        <end position="53"/>
    </location>
</feature>
<keyword evidence="1" id="KW-0472">Membrane</keyword>
<dbReference type="Proteomes" id="UP001231109">
    <property type="component" value="Unassembled WGS sequence"/>
</dbReference>
<sequence>MNTSFFVYLGFSKAPMITLHAFSQRIALDNCSRAYLWAQLLTMLIYTGYFMAYTLPLLTSEQTNLHLLFLVKYSIEAACFVLLSHLLLRPLLKADNVRAHKRWLLFTLLLVLAALLQTLVSYGLSSLEALKHTDMSTVTVLTDEQNSPLQMNFSFSFMMIALMSSFSVMYLVWGAGYIAWQSRQTRKALQQQMQQAQLQQLTNQLSPHFLFNAFNSIRALIFEDQHKAADTVTRLSELFRFHLQAHLQPESTLAQEWQLTEQYLAIEQVRLEQRLQFSCTIAEELWQCKLPTLSLLTLVENAIKHGIAPNVAPGTLSISATVSDKGWQLNVSNTTLSATQQAGTGTGITNLRQRLQLMYADNARLLLQHHNNQFSASVEFNHV</sequence>
<dbReference type="RefSeq" id="WP_305976478.1">
    <property type="nucleotide sequence ID" value="NZ_JAPJDY010000009.1"/>
</dbReference>
<keyword evidence="1" id="KW-1133">Transmembrane helix</keyword>
<keyword evidence="4" id="KW-1185">Reference proteome</keyword>
<keyword evidence="3" id="KW-0418">Kinase</keyword>